<evidence type="ECO:0000259" key="10">
    <source>
        <dbReference type="Pfam" id="PF00535"/>
    </source>
</evidence>
<dbReference type="Gene3D" id="3.90.550.10">
    <property type="entry name" value="Spore Coat Polysaccharide Biosynthesis Protein SpsA, Chain A"/>
    <property type="match status" value="1"/>
</dbReference>
<evidence type="ECO:0000313" key="12">
    <source>
        <dbReference type="Proteomes" id="UP000236197"/>
    </source>
</evidence>
<keyword evidence="6" id="KW-0448">Lipopolysaccharide biosynthesis</keyword>
<dbReference type="Proteomes" id="UP000236197">
    <property type="component" value="Unassembled WGS sequence"/>
</dbReference>
<keyword evidence="3" id="KW-0328">Glycosyltransferase</keyword>
<accession>A0A2K2UEG5</accession>
<keyword evidence="12" id="KW-1185">Reference proteome</keyword>
<reference evidence="12" key="1">
    <citation type="submission" date="2018-01" db="EMBL/GenBank/DDBJ databases">
        <title>Rubneribacter badeniensis gen. nov., sp. nov., and Colonibacter rubneri, gen. nov., sp. nov., WGS of new members of the Eggerthellaceae.</title>
        <authorList>
            <person name="Danylec N."/>
            <person name="Stoll D.A."/>
            <person name="Doetsch A."/>
            <person name="Kulling S.E."/>
            <person name="Huch M."/>
        </authorList>
    </citation>
    <scope>NUCLEOTIDE SEQUENCE [LARGE SCALE GENOMIC DNA]</scope>
    <source>
        <strain evidence="12">ResAG-96</strain>
    </source>
</reference>
<name>A0A2K2UEG5_9ACTN</name>
<evidence type="ECO:0000256" key="3">
    <source>
        <dbReference type="ARBA" id="ARBA00022676"/>
    </source>
</evidence>
<keyword evidence="7 9" id="KW-1133">Transmembrane helix</keyword>
<dbReference type="PANTHER" id="PTHR48090">
    <property type="entry name" value="UNDECAPRENYL-PHOSPHATE 4-DEOXY-4-FORMAMIDO-L-ARABINOSE TRANSFERASE-RELATED"/>
    <property type="match status" value="1"/>
</dbReference>
<dbReference type="GO" id="GO:0005886">
    <property type="term" value="C:plasma membrane"/>
    <property type="evidence" value="ECO:0007669"/>
    <property type="project" value="TreeGrafter"/>
</dbReference>
<evidence type="ECO:0000256" key="9">
    <source>
        <dbReference type="SAM" id="Phobius"/>
    </source>
</evidence>
<evidence type="ECO:0000313" key="11">
    <source>
        <dbReference type="EMBL" id="PNV68684.1"/>
    </source>
</evidence>
<comment type="similarity">
    <text evidence="1">Belongs to the glycosyltransferase 2 family.</text>
</comment>
<sequence length="323" mass="35508">MADSLVSCVIPCYCSSATISAVIEEIERAAALRTDYDLEIILVNDGSPDDGATARAIATLAEQSARIVAINLARNFGQHAAIMAGFAQVHGDIVVCLDDDGQTPADEMFKLVDKVAEGYDIVYASYSGHKQHNIFRNMGSKFNYWCNHVLMGIPRDLEQTSYFACKRFVVDSALRYENPYPYIEGLLFQAVQSYCNVPIVHRAREVGASGYSLHKLVSLWANGFTAFSVVPLRIATIAGLLFAVVGFVLTVVLIVQRLLDPSTNEGWTSLMAGLLVIGGLIMLLLGVLGEYVGRIYLSLNKIPQYVVRDVHDRRPATHREGEE</sequence>
<protein>
    <submittedName>
        <fullName evidence="11">Glycosyltransferase</fullName>
    </submittedName>
</protein>
<keyword evidence="4 11" id="KW-0808">Transferase</keyword>
<evidence type="ECO:0000256" key="6">
    <source>
        <dbReference type="ARBA" id="ARBA00022985"/>
    </source>
</evidence>
<comment type="caution">
    <text evidence="11">The sequence shown here is derived from an EMBL/GenBank/DDBJ whole genome shotgun (WGS) entry which is preliminary data.</text>
</comment>
<dbReference type="EMBL" id="PPEK01000001">
    <property type="protein sequence ID" value="PNV68684.1"/>
    <property type="molecule type" value="Genomic_DNA"/>
</dbReference>
<dbReference type="CDD" id="cd04187">
    <property type="entry name" value="DPM1_like_bac"/>
    <property type="match status" value="1"/>
</dbReference>
<evidence type="ECO:0000256" key="7">
    <source>
        <dbReference type="ARBA" id="ARBA00022989"/>
    </source>
</evidence>
<dbReference type="AlphaFoldDB" id="A0A2K2UEG5"/>
<evidence type="ECO:0000256" key="4">
    <source>
        <dbReference type="ARBA" id="ARBA00022679"/>
    </source>
</evidence>
<feature type="domain" description="Glycosyltransferase 2-like" evidence="10">
    <location>
        <begin position="7"/>
        <end position="144"/>
    </location>
</feature>
<evidence type="ECO:0000256" key="5">
    <source>
        <dbReference type="ARBA" id="ARBA00022692"/>
    </source>
</evidence>
<dbReference type="SUPFAM" id="SSF53448">
    <property type="entry name" value="Nucleotide-diphospho-sugar transferases"/>
    <property type="match status" value="1"/>
</dbReference>
<dbReference type="RefSeq" id="WP_103264011.1">
    <property type="nucleotide sequence ID" value="NZ_CABMLE010000001.1"/>
</dbReference>
<keyword evidence="8 9" id="KW-0472">Membrane</keyword>
<proteinExistence type="inferred from homology"/>
<dbReference type="GO" id="GO:0009103">
    <property type="term" value="P:lipopolysaccharide biosynthetic process"/>
    <property type="evidence" value="ECO:0007669"/>
    <property type="project" value="UniProtKB-KW"/>
</dbReference>
<feature type="transmembrane region" description="Helical" evidence="9">
    <location>
        <begin position="234"/>
        <end position="255"/>
    </location>
</feature>
<dbReference type="Pfam" id="PF00535">
    <property type="entry name" value="Glycos_transf_2"/>
    <property type="match status" value="1"/>
</dbReference>
<dbReference type="InterPro" id="IPR029044">
    <property type="entry name" value="Nucleotide-diphossugar_trans"/>
</dbReference>
<dbReference type="InterPro" id="IPR001173">
    <property type="entry name" value="Glyco_trans_2-like"/>
</dbReference>
<dbReference type="InterPro" id="IPR050256">
    <property type="entry name" value="Glycosyltransferase_2"/>
</dbReference>
<feature type="transmembrane region" description="Helical" evidence="9">
    <location>
        <begin position="267"/>
        <end position="288"/>
    </location>
</feature>
<evidence type="ECO:0000256" key="2">
    <source>
        <dbReference type="ARBA" id="ARBA00022475"/>
    </source>
</evidence>
<keyword evidence="5 9" id="KW-0812">Transmembrane</keyword>
<keyword evidence="2" id="KW-1003">Cell membrane</keyword>
<dbReference type="PANTHER" id="PTHR48090:SF3">
    <property type="entry name" value="UNDECAPRENYL-PHOSPHATE 4-DEOXY-4-FORMAMIDO-L-ARABINOSE TRANSFERASE"/>
    <property type="match status" value="1"/>
</dbReference>
<dbReference type="OrthoDB" id="9811884at2"/>
<evidence type="ECO:0000256" key="8">
    <source>
        <dbReference type="ARBA" id="ARBA00023136"/>
    </source>
</evidence>
<gene>
    <name evidence="11" type="ORF">C2L71_01495</name>
</gene>
<organism evidence="11 12">
    <name type="scientific">Enteroscipio rubneri</name>
    <dbReference type="NCBI Taxonomy" id="2070686"/>
    <lineage>
        <taxon>Bacteria</taxon>
        <taxon>Bacillati</taxon>
        <taxon>Actinomycetota</taxon>
        <taxon>Coriobacteriia</taxon>
        <taxon>Eggerthellales</taxon>
        <taxon>Eggerthellaceae</taxon>
        <taxon>Enteroscipio</taxon>
    </lineage>
</organism>
<evidence type="ECO:0000256" key="1">
    <source>
        <dbReference type="ARBA" id="ARBA00006739"/>
    </source>
</evidence>
<dbReference type="GO" id="GO:0099621">
    <property type="term" value="F:undecaprenyl-phosphate 4-deoxy-4-formamido-L-arabinose transferase activity"/>
    <property type="evidence" value="ECO:0007669"/>
    <property type="project" value="TreeGrafter"/>
</dbReference>